<protein>
    <submittedName>
        <fullName evidence="2">Aromatic amino acid lyase</fullName>
    </submittedName>
</protein>
<proteinExistence type="predicted"/>
<dbReference type="PANTHER" id="PTHR10362">
    <property type="entry name" value="HISTIDINE AMMONIA-LYASE"/>
    <property type="match status" value="1"/>
</dbReference>
<dbReference type="Pfam" id="PF00221">
    <property type="entry name" value="Lyase_aromatic"/>
    <property type="match status" value="1"/>
</dbReference>
<dbReference type="EMBL" id="DSEC01000155">
    <property type="protein sequence ID" value="HER43257.1"/>
    <property type="molecule type" value="Genomic_DNA"/>
</dbReference>
<accession>A0A7V2AU23</accession>
<dbReference type="AlphaFoldDB" id="A0A7V2AU23"/>
<evidence type="ECO:0000256" key="1">
    <source>
        <dbReference type="ARBA" id="ARBA00023239"/>
    </source>
</evidence>
<reference evidence="2" key="1">
    <citation type="journal article" date="2020" name="mSystems">
        <title>Genome- and Community-Level Interaction Insights into Carbon Utilization and Element Cycling Functions of Hydrothermarchaeota in Hydrothermal Sediment.</title>
        <authorList>
            <person name="Zhou Z."/>
            <person name="Liu Y."/>
            <person name="Xu W."/>
            <person name="Pan J."/>
            <person name="Luo Z.H."/>
            <person name="Li M."/>
        </authorList>
    </citation>
    <scope>NUCLEOTIDE SEQUENCE [LARGE SCALE GENOMIC DNA]</scope>
    <source>
        <strain evidence="2">SpSt-1233</strain>
    </source>
</reference>
<evidence type="ECO:0000313" key="2">
    <source>
        <dbReference type="EMBL" id="HER43257.1"/>
    </source>
</evidence>
<dbReference type="Proteomes" id="UP000886069">
    <property type="component" value="Unassembled WGS sequence"/>
</dbReference>
<dbReference type="SUPFAM" id="SSF48557">
    <property type="entry name" value="L-aspartase-like"/>
    <property type="match status" value="1"/>
</dbReference>
<sequence>MAIVLDGNGLTIEQVVRIARHGEEVELSPDALDRIKACRAMLERKIEAHEIMYGVNTGIGEFSEVVLDDDQIRDFQKYLIYNHAAGIGDPAPIEYVRGAMAGRINVHANGKSGCRPEITQTLVEMLNKGVTPFVCQKGSVGASGDLAPMSQIALLLMGEGQAYYKGELLEGREAMDRAGIPIPGLKARDGLAAINGSNLLTAMSAILLYDVNRWLKQAEIAASMSLEALKANMKPYTPLLHEVRGFPGAVRSAKAIQKIIAGGDLVEGRIKCKVQDAYSMRSTPQVIGAAHDAVAWARSQVEIELNGVGDNPVFFPEYDLQLSGANFQGTPVSLPMDMIGAAVTMISVMSERRMNRLNHPALNVGLPAFLTKGAGMFSGLMLSQYTADMQIVEQRILSMPASIQSIPAAADQEDFVSMGMNTAIKNVQILDNAYGVLGIELMA</sequence>
<dbReference type="Gene3D" id="1.20.200.10">
    <property type="entry name" value="Fumarase/aspartase (Central domain)"/>
    <property type="match status" value="1"/>
</dbReference>
<organism evidence="2">
    <name type="scientific">Eiseniibacteriota bacterium</name>
    <dbReference type="NCBI Taxonomy" id="2212470"/>
    <lineage>
        <taxon>Bacteria</taxon>
        <taxon>Candidatus Eiseniibacteriota</taxon>
    </lineage>
</organism>
<name>A0A7V2AU23_UNCEI</name>
<dbReference type="CDD" id="cd00332">
    <property type="entry name" value="PAL-HAL"/>
    <property type="match status" value="1"/>
</dbReference>
<keyword evidence="1 2" id="KW-0456">Lyase</keyword>
<dbReference type="InterPro" id="IPR024083">
    <property type="entry name" value="Fumarase/histidase_N"/>
</dbReference>
<dbReference type="Gene3D" id="1.10.275.10">
    <property type="entry name" value="Fumarase/aspartase (N-terminal domain)"/>
    <property type="match status" value="1"/>
</dbReference>
<comment type="caution">
    <text evidence="2">The sequence shown here is derived from an EMBL/GenBank/DDBJ whole genome shotgun (WGS) entry which is preliminary data.</text>
</comment>
<dbReference type="FunFam" id="1.10.275.10:FF:000005">
    <property type="entry name" value="Histidine ammonia-lyase"/>
    <property type="match status" value="1"/>
</dbReference>
<gene>
    <name evidence="2" type="ORF">ENO08_02210</name>
</gene>
<dbReference type="InterPro" id="IPR001106">
    <property type="entry name" value="Aromatic_Lyase"/>
</dbReference>
<feature type="non-terminal residue" evidence="2">
    <location>
        <position position="443"/>
    </location>
</feature>
<dbReference type="InterPro" id="IPR008948">
    <property type="entry name" value="L-Aspartase-like"/>
</dbReference>
<dbReference type="GO" id="GO:0016841">
    <property type="term" value="F:ammonia-lyase activity"/>
    <property type="evidence" value="ECO:0007669"/>
    <property type="project" value="UniProtKB-ARBA"/>
</dbReference>